<name>A0AAV5SLG6_9BILA</name>
<reference evidence="2" key="1">
    <citation type="submission" date="2023-10" db="EMBL/GenBank/DDBJ databases">
        <title>Genome assembly of Pristionchus species.</title>
        <authorList>
            <person name="Yoshida K."/>
            <person name="Sommer R.J."/>
        </authorList>
    </citation>
    <scope>NUCLEOTIDE SEQUENCE</scope>
    <source>
        <strain evidence="2">RS0144</strain>
    </source>
</reference>
<feature type="non-terminal residue" evidence="2">
    <location>
        <position position="93"/>
    </location>
</feature>
<feature type="signal peptide" evidence="1">
    <location>
        <begin position="1"/>
        <end position="18"/>
    </location>
</feature>
<organism evidence="2 3">
    <name type="scientific">Pristionchus entomophagus</name>
    <dbReference type="NCBI Taxonomy" id="358040"/>
    <lineage>
        <taxon>Eukaryota</taxon>
        <taxon>Metazoa</taxon>
        <taxon>Ecdysozoa</taxon>
        <taxon>Nematoda</taxon>
        <taxon>Chromadorea</taxon>
        <taxon>Rhabditida</taxon>
        <taxon>Rhabditina</taxon>
        <taxon>Diplogasteromorpha</taxon>
        <taxon>Diplogasteroidea</taxon>
        <taxon>Neodiplogasteridae</taxon>
        <taxon>Pristionchus</taxon>
    </lineage>
</organism>
<accession>A0AAV5SLG6</accession>
<evidence type="ECO:0000256" key="1">
    <source>
        <dbReference type="SAM" id="SignalP"/>
    </source>
</evidence>
<sequence>MMARLLLLSFLFSTLINAHINVYNTNCWYVLDRVYENGVSREMTPEEIERLKDYGVQLAEYTVSLTQSVFNLGRDGWPMPPSLPCYCENCVAN</sequence>
<keyword evidence="3" id="KW-1185">Reference proteome</keyword>
<proteinExistence type="predicted"/>
<dbReference type="EMBL" id="BTSX01000001">
    <property type="protein sequence ID" value="GMS80481.1"/>
    <property type="molecule type" value="Genomic_DNA"/>
</dbReference>
<comment type="caution">
    <text evidence="2">The sequence shown here is derived from an EMBL/GenBank/DDBJ whole genome shotgun (WGS) entry which is preliminary data.</text>
</comment>
<dbReference type="AlphaFoldDB" id="A0AAV5SLG6"/>
<evidence type="ECO:0000313" key="2">
    <source>
        <dbReference type="EMBL" id="GMS80481.1"/>
    </source>
</evidence>
<keyword evidence="1" id="KW-0732">Signal</keyword>
<feature type="chain" id="PRO_5043338488" evidence="1">
    <location>
        <begin position="19"/>
        <end position="93"/>
    </location>
</feature>
<evidence type="ECO:0000313" key="3">
    <source>
        <dbReference type="Proteomes" id="UP001432027"/>
    </source>
</evidence>
<dbReference type="Proteomes" id="UP001432027">
    <property type="component" value="Unassembled WGS sequence"/>
</dbReference>
<protein>
    <submittedName>
        <fullName evidence="2">Uncharacterized protein</fullName>
    </submittedName>
</protein>
<gene>
    <name evidence="2" type="ORF">PENTCL1PPCAC_2656</name>
</gene>